<dbReference type="Pfam" id="PF01553">
    <property type="entry name" value="Acyltransferase"/>
    <property type="match status" value="1"/>
</dbReference>
<protein>
    <submittedName>
        <fullName evidence="7">1-acyl-sn-glycerol-3-phosphate acyltransferase</fullName>
    </submittedName>
</protein>
<gene>
    <name evidence="7" type="ORF">CS062_00755</name>
</gene>
<keyword evidence="2" id="KW-0444">Lipid biosynthesis</keyword>
<evidence type="ECO:0000256" key="4">
    <source>
        <dbReference type="ARBA" id="ARBA00023098"/>
    </source>
</evidence>
<dbReference type="GO" id="GO:0006654">
    <property type="term" value="P:phosphatidic acid biosynthetic process"/>
    <property type="evidence" value="ECO:0007669"/>
    <property type="project" value="TreeGrafter"/>
</dbReference>
<name>A0A2G9CFC1_9BURK</name>
<dbReference type="AlphaFoldDB" id="A0A2G9CFC1"/>
<accession>A0A2G9CFC1</accession>
<dbReference type="PANTHER" id="PTHR10434:SF64">
    <property type="entry name" value="1-ACYL-SN-GLYCEROL-3-PHOSPHATE ACYLTRANSFERASE-RELATED"/>
    <property type="match status" value="1"/>
</dbReference>
<feature type="domain" description="Phospholipid/glycerol acyltransferase" evidence="6">
    <location>
        <begin position="66"/>
        <end position="179"/>
    </location>
</feature>
<keyword evidence="4" id="KW-0443">Lipid metabolism</keyword>
<dbReference type="EMBL" id="PEOG01000005">
    <property type="protein sequence ID" value="PIM55097.1"/>
    <property type="molecule type" value="Genomic_DNA"/>
</dbReference>
<dbReference type="SUPFAM" id="SSF69593">
    <property type="entry name" value="Glycerol-3-phosphate (1)-acyltransferase"/>
    <property type="match status" value="1"/>
</dbReference>
<dbReference type="PANTHER" id="PTHR10434">
    <property type="entry name" value="1-ACYL-SN-GLYCEROL-3-PHOSPHATE ACYLTRANSFERASE"/>
    <property type="match status" value="1"/>
</dbReference>
<dbReference type="OrthoDB" id="9806880at2"/>
<dbReference type="Proteomes" id="UP000231501">
    <property type="component" value="Unassembled WGS sequence"/>
</dbReference>
<evidence type="ECO:0000313" key="8">
    <source>
        <dbReference type="Proteomes" id="UP000231501"/>
    </source>
</evidence>
<dbReference type="CDD" id="cd07989">
    <property type="entry name" value="LPLAT_AGPAT-like"/>
    <property type="match status" value="1"/>
</dbReference>
<dbReference type="InterPro" id="IPR002123">
    <property type="entry name" value="Plipid/glycerol_acylTrfase"/>
</dbReference>
<dbReference type="SMART" id="SM00563">
    <property type="entry name" value="PlsC"/>
    <property type="match status" value="1"/>
</dbReference>
<organism evidence="7 8">
    <name type="scientific">Roseateles chitinivorans</name>
    <dbReference type="NCBI Taxonomy" id="2917965"/>
    <lineage>
        <taxon>Bacteria</taxon>
        <taxon>Pseudomonadati</taxon>
        <taxon>Pseudomonadota</taxon>
        <taxon>Betaproteobacteria</taxon>
        <taxon>Burkholderiales</taxon>
        <taxon>Sphaerotilaceae</taxon>
        <taxon>Roseateles</taxon>
    </lineage>
</organism>
<keyword evidence="5 7" id="KW-0012">Acyltransferase</keyword>
<evidence type="ECO:0000256" key="3">
    <source>
        <dbReference type="ARBA" id="ARBA00022679"/>
    </source>
</evidence>
<dbReference type="RefSeq" id="WP_099859572.1">
    <property type="nucleotide sequence ID" value="NZ_PEOG01000005.1"/>
</dbReference>
<proteinExistence type="predicted"/>
<sequence>MRALVGVWRGLRLLAHIAHGVFLVQVRWSGFGPARRQQLVGWWSAKLLRVLGVRLEAPGAQTPAPRLITANHVSWLDIAAIHAVMPEARFVSKADIAAWPVVGSLATAVGTLYIERASKRDALRVVHKTAEALAGGETVAVFPEGTTGAGYPLLPLHGNLLQAAISTHTPLQPVVLRWYQPTQAYSEAAQYIGQMTLIESLWRILTAKDLAVEVRSLPAMSTEGLDRRHLAEALADTMSNALPRP</sequence>
<evidence type="ECO:0000259" key="6">
    <source>
        <dbReference type="SMART" id="SM00563"/>
    </source>
</evidence>
<evidence type="ECO:0000313" key="7">
    <source>
        <dbReference type="EMBL" id="PIM55097.1"/>
    </source>
</evidence>
<comment type="pathway">
    <text evidence="1">Lipid metabolism.</text>
</comment>
<comment type="caution">
    <text evidence="7">The sequence shown here is derived from an EMBL/GenBank/DDBJ whole genome shotgun (WGS) entry which is preliminary data.</text>
</comment>
<dbReference type="GO" id="GO:0003841">
    <property type="term" value="F:1-acylglycerol-3-phosphate O-acyltransferase activity"/>
    <property type="evidence" value="ECO:0007669"/>
    <property type="project" value="TreeGrafter"/>
</dbReference>
<keyword evidence="3 7" id="KW-0808">Transferase</keyword>
<reference evidence="7 8" key="1">
    <citation type="submission" date="2017-11" db="EMBL/GenBank/DDBJ databases">
        <title>Draft genome sequence of Mitsuaria sp. HWN-4.</title>
        <authorList>
            <person name="Gundlapally S.R."/>
        </authorList>
    </citation>
    <scope>NUCLEOTIDE SEQUENCE [LARGE SCALE GENOMIC DNA]</scope>
    <source>
        <strain evidence="7 8">HWN-4</strain>
    </source>
</reference>
<evidence type="ECO:0000256" key="1">
    <source>
        <dbReference type="ARBA" id="ARBA00005189"/>
    </source>
</evidence>
<evidence type="ECO:0000256" key="2">
    <source>
        <dbReference type="ARBA" id="ARBA00022516"/>
    </source>
</evidence>
<keyword evidence="8" id="KW-1185">Reference proteome</keyword>
<evidence type="ECO:0000256" key="5">
    <source>
        <dbReference type="ARBA" id="ARBA00023315"/>
    </source>
</evidence>